<dbReference type="EMBL" id="CP099556">
    <property type="protein sequence ID" value="UYF43018.1"/>
    <property type="molecule type" value="Genomic_DNA"/>
</dbReference>
<gene>
    <name evidence="1" type="ORF">NGX11_08980</name>
</gene>
<reference evidence="1" key="1">
    <citation type="journal article" date="2022" name="Front. Microbiol.">
        <title>Species classification and novel plasmid identifications in Arcobacter cryaerophilus and Arcobacter cryaerophilus-like organisms.</title>
        <authorList>
            <person name="Zhou G."/>
            <person name="Wang M."/>
            <person name="Wang H."/>
            <person name="Chen X."/>
            <person name="Gu Y."/>
            <person name="Shao Z."/>
            <person name="Zhang J."/>
            <person name="Zhang M."/>
        </authorList>
    </citation>
    <scope>NUCLEOTIDE SEQUENCE</scope>
    <source>
        <strain evidence="1">ICDCAC48</strain>
    </source>
</reference>
<dbReference type="AlphaFoldDB" id="A0AA46NV91"/>
<organism evidence="1 2">
    <name type="scientific">Aliarcobacter cryaerophilus</name>
    <dbReference type="NCBI Taxonomy" id="28198"/>
    <lineage>
        <taxon>Bacteria</taxon>
        <taxon>Pseudomonadati</taxon>
        <taxon>Campylobacterota</taxon>
        <taxon>Epsilonproteobacteria</taxon>
        <taxon>Campylobacterales</taxon>
        <taxon>Arcobacteraceae</taxon>
        <taxon>Aliarcobacter</taxon>
    </lineage>
</organism>
<accession>A0AA46NV91</accession>
<name>A0AA46NV91_9BACT</name>
<protein>
    <submittedName>
        <fullName evidence="1">Uncharacterized protein</fullName>
    </submittedName>
</protein>
<sequence length="58" mass="6821">MNNNEKKWLSIKDTIIIYGIKRTSLYKLLALNQIESKLISPRRRIVSVLSIEEFIDSK</sequence>
<dbReference type="Proteomes" id="UP001164100">
    <property type="component" value="Chromosome"/>
</dbReference>
<proteinExistence type="predicted"/>
<dbReference type="RefSeq" id="WP_165388740.1">
    <property type="nucleotide sequence ID" value="NZ_CP060694.1"/>
</dbReference>
<evidence type="ECO:0000313" key="1">
    <source>
        <dbReference type="EMBL" id="UYF43018.1"/>
    </source>
</evidence>
<evidence type="ECO:0000313" key="2">
    <source>
        <dbReference type="Proteomes" id="UP001164100"/>
    </source>
</evidence>